<keyword evidence="12" id="KW-1185">Reference proteome</keyword>
<dbReference type="Proteomes" id="UP000007844">
    <property type="component" value="Chromosome"/>
</dbReference>
<dbReference type="InterPro" id="IPR037185">
    <property type="entry name" value="EmrE-like"/>
</dbReference>
<proteinExistence type="inferred from homology"/>
<evidence type="ECO:0000256" key="5">
    <source>
        <dbReference type="ARBA" id="ARBA00022989"/>
    </source>
</evidence>
<dbReference type="SUPFAM" id="SSF103481">
    <property type="entry name" value="Multidrug resistance efflux transporter EmrE"/>
    <property type="match status" value="1"/>
</dbReference>
<protein>
    <recommendedName>
        <fullName evidence="8">Guanidinium exporter</fullName>
    </recommendedName>
</protein>
<evidence type="ECO:0000256" key="2">
    <source>
        <dbReference type="ARBA" id="ARBA00022448"/>
    </source>
</evidence>
<dbReference type="STRING" id="690850.Desaf_0881"/>
<feature type="transmembrane region" description="Helical" evidence="10">
    <location>
        <begin position="29"/>
        <end position="49"/>
    </location>
</feature>
<keyword evidence="6 10" id="KW-0472">Membrane</keyword>
<evidence type="ECO:0000313" key="12">
    <source>
        <dbReference type="Proteomes" id="UP000007844"/>
    </source>
</evidence>
<dbReference type="Pfam" id="PF00893">
    <property type="entry name" value="Multi_Drug_Res"/>
    <property type="match status" value="1"/>
</dbReference>
<dbReference type="GO" id="GO:1990961">
    <property type="term" value="P:xenobiotic detoxification by transmembrane export across the plasma membrane"/>
    <property type="evidence" value="ECO:0007669"/>
    <property type="project" value="UniProtKB-ARBA"/>
</dbReference>
<dbReference type="FunFam" id="1.10.3730.20:FF:000001">
    <property type="entry name" value="Quaternary ammonium compound resistance transporter SugE"/>
    <property type="match status" value="1"/>
</dbReference>
<gene>
    <name evidence="11" type="ORF">Desaf_0881</name>
</gene>
<name>F3YUX9_DESAF</name>
<dbReference type="KEGG" id="daf:Desaf_0881"/>
<sequence>MPSAWSILFIAGLLEVCWAVGLKYTDGFTRLIPSVFTVSTLVGSMYLLAKAAQSIPIGTAYAIWVGIGAVGAGVLGIMLFKEPITIPRIAFMTLLVVSIIGLKVTASH</sequence>
<accession>F3YUX9</accession>
<evidence type="ECO:0000256" key="6">
    <source>
        <dbReference type="ARBA" id="ARBA00023136"/>
    </source>
</evidence>
<dbReference type="PANTHER" id="PTHR30561:SF0">
    <property type="entry name" value="GUANIDINIUM EXPORTER"/>
    <property type="match status" value="1"/>
</dbReference>
<dbReference type="PANTHER" id="PTHR30561">
    <property type="entry name" value="SMR FAMILY PROTON-DEPENDENT DRUG EFFLUX TRANSPORTER SUGE"/>
    <property type="match status" value="1"/>
</dbReference>
<dbReference type="GO" id="GO:0022857">
    <property type="term" value="F:transmembrane transporter activity"/>
    <property type="evidence" value="ECO:0007669"/>
    <property type="project" value="InterPro"/>
</dbReference>
<evidence type="ECO:0000313" key="11">
    <source>
        <dbReference type="EMBL" id="EGJ49229.1"/>
    </source>
</evidence>
<evidence type="ECO:0000256" key="1">
    <source>
        <dbReference type="ARBA" id="ARBA00004651"/>
    </source>
</evidence>
<evidence type="ECO:0000256" key="7">
    <source>
        <dbReference type="ARBA" id="ARBA00038151"/>
    </source>
</evidence>
<keyword evidence="4 9" id="KW-0812">Transmembrane</keyword>
<dbReference type="NCBIfam" id="NF008512">
    <property type="entry name" value="PRK11431.1"/>
    <property type="match status" value="1"/>
</dbReference>
<evidence type="ECO:0000256" key="10">
    <source>
        <dbReference type="SAM" id="Phobius"/>
    </source>
</evidence>
<evidence type="ECO:0000256" key="9">
    <source>
        <dbReference type="RuleBase" id="RU003942"/>
    </source>
</evidence>
<dbReference type="RefSeq" id="WP_014259049.1">
    <property type="nucleotide sequence ID" value="NC_016629.1"/>
</dbReference>
<dbReference type="HOGENOM" id="CLU_133067_1_2_7"/>
<feature type="transmembrane region" description="Helical" evidence="10">
    <location>
        <begin position="86"/>
        <end position="106"/>
    </location>
</feature>
<evidence type="ECO:0000256" key="3">
    <source>
        <dbReference type="ARBA" id="ARBA00022475"/>
    </source>
</evidence>
<dbReference type="eggNOG" id="COG2076">
    <property type="taxonomic scope" value="Bacteria"/>
</dbReference>
<comment type="similarity">
    <text evidence="7">Belongs to the drug/metabolite transporter (DMT) superfamily. Small multidrug resistance (SMR) (TC 2.A.7.1) family. Gdx/SugE subfamily.</text>
</comment>
<evidence type="ECO:0000256" key="4">
    <source>
        <dbReference type="ARBA" id="ARBA00022692"/>
    </source>
</evidence>
<reference evidence="11 12" key="1">
    <citation type="journal article" date="2011" name="J. Bacteriol.">
        <title>Genome sequence of the mercury-methylating and pleomorphic Desulfovibrio africanus Strain Walvis Bay.</title>
        <authorList>
            <person name="Brown S.D."/>
            <person name="Wall J.D."/>
            <person name="Kucken A.M."/>
            <person name="Gilmour C.C."/>
            <person name="Podar M."/>
            <person name="Brandt C.C."/>
            <person name="Teshima H."/>
            <person name="Detter J.C."/>
            <person name="Han C.S."/>
            <person name="Land M.L."/>
            <person name="Lucas S."/>
            <person name="Han J."/>
            <person name="Pennacchio L."/>
            <person name="Nolan M."/>
            <person name="Pitluck S."/>
            <person name="Woyke T."/>
            <person name="Goodwin L."/>
            <person name="Palumbo A.V."/>
            <person name="Elias D.A."/>
        </authorList>
    </citation>
    <scope>NUCLEOTIDE SEQUENCE [LARGE SCALE GENOMIC DNA]</scope>
    <source>
        <strain evidence="11 12">Walvis Bay</strain>
    </source>
</reference>
<dbReference type="Gene3D" id="1.10.3730.20">
    <property type="match status" value="1"/>
</dbReference>
<dbReference type="InterPro" id="IPR045324">
    <property type="entry name" value="Small_multidrug_res"/>
</dbReference>
<comment type="subcellular location">
    <subcellularLocation>
        <location evidence="1 9">Cell membrane</location>
        <topology evidence="1 9">Multi-pass membrane protein</topology>
    </subcellularLocation>
</comment>
<keyword evidence="5 10" id="KW-1133">Transmembrane helix</keyword>
<dbReference type="EMBL" id="CP003221">
    <property type="protein sequence ID" value="EGJ49229.1"/>
    <property type="molecule type" value="Genomic_DNA"/>
</dbReference>
<keyword evidence="3" id="KW-1003">Cell membrane</keyword>
<dbReference type="AlphaFoldDB" id="F3YUX9"/>
<dbReference type="InterPro" id="IPR000390">
    <property type="entry name" value="Small_drug/metabolite_transptr"/>
</dbReference>
<keyword evidence="2" id="KW-0813">Transport</keyword>
<evidence type="ECO:0000256" key="8">
    <source>
        <dbReference type="ARBA" id="ARBA00039168"/>
    </source>
</evidence>
<feature type="transmembrane region" description="Helical" evidence="10">
    <location>
        <begin position="61"/>
        <end position="80"/>
    </location>
</feature>
<organism evidence="11 12">
    <name type="scientific">Desulfocurvibacter africanus subsp. africanus str. Walvis Bay</name>
    <dbReference type="NCBI Taxonomy" id="690850"/>
    <lineage>
        <taxon>Bacteria</taxon>
        <taxon>Pseudomonadati</taxon>
        <taxon>Thermodesulfobacteriota</taxon>
        <taxon>Desulfovibrionia</taxon>
        <taxon>Desulfovibrionales</taxon>
        <taxon>Desulfovibrionaceae</taxon>
        <taxon>Desulfocurvibacter</taxon>
    </lineage>
</organism>
<dbReference type="GO" id="GO:0005886">
    <property type="term" value="C:plasma membrane"/>
    <property type="evidence" value="ECO:0007669"/>
    <property type="project" value="UniProtKB-SubCell"/>
</dbReference>